<keyword evidence="4" id="KW-1185">Reference proteome</keyword>
<reference evidence="4" key="1">
    <citation type="submission" date="2016-10" db="EMBL/GenBank/DDBJ databases">
        <authorList>
            <person name="Varghese N."/>
            <person name="Submissions S."/>
        </authorList>
    </citation>
    <scope>NUCLEOTIDE SEQUENCE [LARGE SCALE GENOMIC DNA]</scope>
    <source>
        <strain evidence="4">DSM 3695</strain>
    </source>
</reference>
<dbReference type="Pfam" id="PF12867">
    <property type="entry name" value="DinB_2"/>
    <property type="match status" value="1"/>
</dbReference>
<evidence type="ECO:0000256" key="1">
    <source>
        <dbReference type="SAM" id="MobiDB-lite"/>
    </source>
</evidence>
<protein>
    <submittedName>
        <fullName evidence="3">DinB superfamily protein</fullName>
    </submittedName>
</protein>
<evidence type="ECO:0000313" key="3">
    <source>
        <dbReference type="EMBL" id="SEW24831.1"/>
    </source>
</evidence>
<dbReference type="EMBL" id="FOJG01000001">
    <property type="protein sequence ID" value="SEW24831.1"/>
    <property type="molecule type" value="Genomic_DNA"/>
</dbReference>
<dbReference type="Proteomes" id="UP000199310">
    <property type="component" value="Unassembled WGS sequence"/>
</dbReference>
<dbReference type="AlphaFoldDB" id="A0A1I0QD08"/>
<dbReference type="STRING" id="29529.SAMN04488122_1382"/>
<dbReference type="OrthoDB" id="1495892at2"/>
<organism evidence="3 4">
    <name type="scientific">Chitinophaga arvensicola</name>
    <dbReference type="NCBI Taxonomy" id="29529"/>
    <lineage>
        <taxon>Bacteria</taxon>
        <taxon>Pseudomonadati</taxon>
        <taxon>Bacteroidota</taxon>
        <taxon>Chitinophagia</taxon>
        <taxon>Chitinophagales</taxon>
        <taxon>Chitinophagaceae</taxon>
        <taxon>Chitinophaga</taxon>
    </lineage>
</organism>
<name>A0A1I0QD08_9BACT</name>
<evidence type="ECO:0000313" key="4">
    <source>
        <dbReference type="Proteomes" id="UP000199310"/>
    </source>
</evidence>
<feature type="domain" description="DinB-like" evidence="2">
    <location>
        <begin position="9"/>
        <end position="163"/>
    </location>
</feature>
<dbReference type="Gene3D" id="1.20.120.450">
    <property type="entry name" value="dinb family like domain"/>
    <property type="match status" value="1"/>
</dbReference>
<dbReference type="InterPro" id="IPR024775">
    <property type="entry name" value="DinB-like"/>
</dbReference>
<sequence length="178" mass="20540">MNTPDTLRQFNDTIDKWITHLDDYTLTMLCQQPHPGTWSLGQVYEHIIADTWYFIGEIKTALQSGNINREQQMHPDANTIFAQQRFPDARLPNPANDPDSPQPASKDQLKQQLLLIKEEINHLGSTADFTHAHGKTRHPGLGFFNAGEWLQFAEMHMRHHLRQKKRIDDALFTPPHQG</sequence>
<proteinExistence type="predicted"/>
<evidence type="ECO:0000259" key="2">
    <source>
        <dbReference type="Pfam" id="PF12867"/>
    </source>
</evidence>
<feature type="region of interest" description="Disordered" evidence="1">
    <location>
        <begin position="88"/>
        <end position="108"/>
    </location>
</feature>
<dbReference type="SUPFAM" id="SSF109854">
    <property type="entry name" value="DinB/YfiT-like putative metalloenzymes"/>
    <property type="match status" value="1"/>
</dbReference>
<gene>
    <name evidence="3" type="ORF">SAMN04488122_1382</name>
</gene>
<accession>A0A1I0QD08</accession>
<dbReference type="RefSeq" id="WP_089892269.1">
    <property type="nucleotide sequence ID" value="NZ_FOJG01000001.1"/>
</dbReference>
<dbReference type="InterPro" id="IPR034660">
    <property type="entry name" value="DinB/YfiT-like"/>
</dbReference>